<evidence type="ECO:0000256" key="4">
    <source>
        <dbReference type="ARBA" id="ARBA00023125"/>
    </source>
</evidence>
<dbReference type="PROSITE" id="PS50045">
    <property type="entry name" value="SIGMA54_INTERACT_4"/>
    <property type="match status" value="1"/>
</dbReference>
<dbReference type="RefSeq" id="WP_148066570.1">
    <property type="nucleotide sequence ID" value="NZ_VRZA01000001.1"/>
</dbReference>
<evidence type="ECO:0000256" key="6">
    <source>
        <dbReference type="SAM" id="MobiDB-lite"/>
    </source>
</evidence>
<dbReference type="SUPFAM" id="SSF52540">
    <property type="entry name" value="P-loop containing nucleoside triphosphate hydrolases"/>
    <property type="match status" value="1"/>
</dbReference>
<organism evidence="8 9">
    <name type="scientific">Parahaliea maris</name>
    <dbReference type="NCBI Taxonomy" id="2716870"/>
    <lineage>
        <taxon>Bacteria</taxon>
        <taxon>Pseudomonadati</taxon>
        <taxon>Pseudomonadota</taxon>
        <taxon>Gammaproteobacteria</taxon>
        <taxon>Cellvibrionales</taxon>
        <taxon>Halieaceae</taxon>
        <taxon>Parahaliea</taxon>
    </lineage>
</organism>
<evidence type="ECO:0000256" key="1">
    <source>
        <dbReference type="ARBA" id="ARBA00022741"/>
    </source>
</evidence>
<evidence type="ECO:0000256" key="3">
    <source>
        <dbReference type="ARBA" id="ARBA00023015"/>
    </source>
</evidence>
<dbReference type="Gene3D" id="1.10.8.60">
    <property type="match status" value="1"/>
</dbReference>
<dbReference type="InterPro" id="IPR025662">
    <property type="entry name" value="Sigma_54_int_dom_ATP-bd_1"/>
</dbReference>
<evidence type="ECO:0000259" key="7">
    <source>
        <dbReference type="PROSITE" id="PS50045"/>
    </source>
</evidence>
<keyword evidence="2" id="KW-0067">ATP-binding</keyword>
<dbReference type="GO" id="GO:0003677">
    <property type="term" value="F:DNA binding"/>
    <property type="evidence" value="ECO:0007669"/>
    <property type="project" value="UniProtKB-KW"/>
</dbReference>
<dbReference type="InterPro" id="IPR058031">
    <property type="entry name" value="AAA_lid_NorR"/>
</dbReference>
<dbReference type="Pfam" id="PF00158">
    <property type="entry name" value="Sigma54_activat"/>
    <property type="match status" value="1"/>
</dbReference>
<feature type="region of interest" description="Disordered" evidence="6">
    <location>
        <begin position="54"/>
        <end position="78"/>
    </location>
</feature>
<evidence type="ECO:0000313" key="8">
    <source>
        <dbReference type="EMBL" id="TXS96302.1"/>
    </source>
</evidence>
<proteinExistence type="predicted"/>
<reference evidence="8 9" key="1">
    <citation type="submission" date="2019-08" db="EMBL/GenBank/DDBJ databases">
        <title>Parahaliea maris sp. nov., isolated from the surface seawater.</title>
        <authorList>
            <person name="Liu Y."/>
        </authorList>
    </citation>
    <scope>NUCLEOTIDE SEQUENCE [LARGE SCALE GENOMIC DNA]</scope>
    <source>
        <strain evidence="8 9">HSLHS9</strain>
    </source>
</reference>
<dbReference type="InterPro" id="IPR003593">
    <property type="entry name" value="AAA+_ATPase"/>
</dbReference>
<dbReference type="Proteomes" id="UP000321039">
    <property type="component" value="Unassembled WGS sequence"/>
</dbReference>
<keyword evidence="5" id="KW-0804">Transcription</keyword>
<feature type="domain" description="Sigma-54 factor interaction" evidence="7">
    <location>
        <begin position="166"/>
        <end position="403"/>
    </location>
</feature>
<dbReference type="SMART" id="SM00382">
    <property type="entry name" value="AAA"/>
    <property type="match status" value="1"/>
</dbReference>
<evidence type="ECO:0000313" key="9">
    <source>
        <dbReference type="Proteomes" id="UP000321039"/>
    </source>
</evidence>
<protein>
    <submittedName>
        <fullName evidence="8">Sigma-54-dependent Fis family transcriptional regulator</fullName>
    </submittedName>
</protein>
<dbReference type="InterPro" id="IPR025944">
    <property type="entry name" value="Sigma_54_int_dom_CS"/>
</dbReference>
<keyword evidence="3" id="KW-0805">Transcription regulation</keyword>
<dbReference type="PANTHER" id="PTHR32071:SF117">
    <property type="entry name" value="PTS-DEPENDENT DIHYDROXYACETONE KINASE OPERON REGULATORY PROTEIN-RELATED"/>
    <property type="match status" value="1"/>
</dbReference>
<comment type="caution">
    <text evidence="8">The sequence shown here is derived from an EMBL/GenBank/DDBJ whole genome shotgun (WGS) entry which is preliminary data.</text>
</comment>
<keyword evidence="4" id="KW-0238">DNA-binding</keyword>
<name>A0A5C9A8C6_9GAMM</name>
<dbReference type="PROSITE" id="PS00676">
    <property type="entry name" value="SIGMA54_INTERACT_2"/>
    <property type="match status" value="1"/>
</dbReference>
<dbReference type="Pfam" id="PF25601">
    <property type="entry name" value="AAA_lid_14"/>
    <property type="match status" value="1"/>
</dbReference>
<dbReference type="AlphaFoldDB" id="A0A5C9A8C6"/>
<dbReference type="InterPro" id="IPR002078">
    <property type="entry name" value="Sigma_54_int"/>
</dbReference>
<accession>A0A5C9A8C6</accession>
<keyword evidence="9" id="KW-1185">Reference proteome</keyword>
<dbReference type="CDD" id="cd00009">
    <property type="entry name" value="AAA"/>
    <property type="match status" value="1"/>
</dbReference>
<evidence type="ECO:0000256" key="2">
    <source>
        <dbReference type="ARBA" id="ARBA00022840"/>
    </source>
</evidence>
<dbReference type="PROSITE" id="PS00688">
    <property type="entry name" value="SIGMA54_INTERACT_3"/>
    <property type="match status" value="1"/>
</dbReference>
<dbReference type="InterPro" id="IPR025943">
    <property type="entry name" value="Sigma_54_int_dom_ATP-bd_2"/>
</dbReference>
<sequence length="525" mass="56723">MSDSSRTEATLPTLAASLSADSGQSVLSLTILFHPDPERIGDYWEGELKSRRRSLQLGRHQPEFTGPRGSPRGLDDDHVSRQSLQLSFGRDGLQLRRHTNACRCRLNGHVLGGQDLGGESPGGDAIFLEPAQLAEGCVVQLAHTVVLWLHTGPPRGANPTGVAQSLLGRSAGMCALRREIARLGATDFDVLVLGETGAGKEEVARALHRASPRSGRALVPVNMAAIPETLAPSLLFGSARGAFTGAGAASRGFFRQAEGGTLFMDEIGAVPPAIQPQLLRALQQREIQVVGGDLVAVDVRVIAATDSPLDAGDCNFSSALRHRLGSLEIRVPSLRSHREDLGLLLWHFLRTEAPGLGSESLLPGVQGDPLAVARWAELFQRFALYSWPGNIRELANAARQLLVASERQLVMPPGLESRMRADTGEVDAPAETLPERPRVDEAMFRRAHIDSEYEAAATARSLSISRQAVYRLIEDSGEFRLASDVPEKELETALAEAEGDVRQAALTLRVSYQGLRARMRQRGSR</sequence>
<dbReference type="PROSITE" id="PS00675">
    <property type="entry name" value="SIGMA54_INTERACT_1"/>
    <property type="match status" value="1"/>
</dbReference>
<dbReference type="GO" id="GO:0006355">
    <property type="term" value="P:regulation of DNA-templated transcription"/>
    <property type="evidence" value="ECO:0007669"/>
    <property type="project" value="InterPro"/>
</dbReference>
<dbReference type="PANTHER" id="PTHR32071">
    <property type="entry name" value="TRANSCRIPTIONAL REGULATORY PROTEIN"/>
    <property type="match status" value="1"/>
</dbReference>
<dbReference type="Gene3D" id="3.40.50.300">
    <property type="entry name" value="P-loop containing nucleotide triphosphate hydrolases"/>
    <property type="match status" value="1"/>
</dbReference>
<dbReference type="GO" id="GO:0005524">
    <property type="term" value="F:ATP binding"/>
    <property type="evidence" value="ECO:0007669"/>
    <property type="project" value="UniProtKB-KW"/>
</dbReference>
<keyword evidence="1" id="KW-0547">Nucleotide-binding</keyword>
<evidence type="ECO:0000256" key="5">
    <source>
        <dbReference type="ARBA" id="ARBA00023163"/>
    </source>
</evidence>
<dbReference type="InterPro" id="IPR027417">
    <property type="entry name" value="P-loop_NTPase"/>
</dbReference>
<gene>
    <name evidence="8" type="ORF">FV139_02045</name>
</gene>
<dbReference type="EMBL" id="VRZA01000001">
    <property type="protein sequence ID" value="TXS96302.1"/>
    <property type="molecule type" value="Genomic_DNA"/>
</dbReference>